<protein>
    <submittedName>
        <fullName evidence="2">Uncharacterized protein</fullName>
    </submittedName>
</protein>
<proteinExistence type="predicted"/>
<sequence length="188" mass="22328">MGYYINCPYFQGEKRMTITCEDTMRRFYDPADKKKWIRTYCENDWGKCVHSEGMSRLYAELEDSNLSDLLKRARQAEYKERAARRELKNINVEYGKRIVERDQAERERDAARSIAEKKHAQIKRLQSQVEHGQAVCDLQETLTAYVMHQCGLDKIDMQDFAKWCKEYVFAWEHQESTTTLHVKKDPEG</sequence>
<evidence type="ECO:0000256" key="1">
    <source>
        <dbReference type="SAM" id="Coils"/>
    </source>
</evidence>
<accession>A0A9J6QZY9</accession>
<comment type="caution">
    <text evidence="2">The sequence shown here is derived from an EMBL/GenBank/DDBJ whole genome shotgun (WGS) entry which is preliminary data.</text>
</comment>
<dbReference type="EMBL" id="JAOSHN010000022">
    <property type="protein sequence ID" value="MCU7381028.1"/>
    <property type="molecule type" value="Genomic_DNA"/>
</dbReference>
<keyword evidence="1" id="KW-0175">Coiled coil</keyword>
<keyword evidence="3" id="KW-1185">Reference proteome</keyword>
<evidence type="ECO:0000313" key="3">
    <source>
        <dbReference type="Proteomes" id="UP001065549"/>
    </source>
</evidence>
<name>A0A9J6QZY9_9FIRM</name>
<feature type="coiled-coil region" evidence="1">
    <location>
        <begin position="66"/>
        <end position="121"/>
    </location>
</feature>
<dbReference type="AlphaFoldDB" id="A0A9J6QZY9"/>
<dbReference type="Proteomes" id="UP001065549">
    <property type="component" value="Unassembled WGS sequence"/>
</dbReference>
<evidence type="ECO:0000313" key="2">
    <source>
        <dbReference type="EMBL" id="MCU7381028.1"/>
    </source>
</evidence>
<gene>
    <name evidence="2" type="ORF">OBO34_22190</name>
</gene>
<organism evidence="2 3">
    <name type="scientific">Hominibacterium faecale</name>
    <dbReference type="NCBI Taxonomy" id="2839743"/>
    <lineage>
        <taxon>Bacteria</taxon>
        <taxon>Bacillati</taxon>
        <taxon>Bacillota</taxon>
        <taxon>Clostridia</taxon>
        <taxon>Peptostreptococcales</taxon>
        <taxon>Anaerovoracaceae</taxon>
        <taxon>Hominibacterium</taxon>
    </lineage>
</organism>
<dbReference type="RefSeq" id="WP_269478907.1">
    <property type="nucleotide sequence ID" value="NZ_JAOSHN010000022.1"/>
</dbReference>
<reference evidence="2" key="1">
    <citation type="submission" date="2022-09" db="EMBL/GenBank/DDBJ databases">
        <title>Culturomic study of gut microbiota in children with autism spectrum disorder.</title>
        <authorList>
            <person name="Efimov B.A."/>
            <person name="Chaplin A.V."/>
            <person name="Sokolova S.R."/>
            <person name="Pikina A.P."/>
            <person name="Korzhanova M."/>
            <person name="Belova V."/>
            <person name="Korostin D."/>
        </authorList>
    </citation>
    <scope>NUCLEOTIDE SEQUENCE</scope>
    <source>
        <strain evidence="2">ASD5510</strain>
    </source>
</reference>